<keyword evidence="2" id="KW-1185">Reference proteome</keyword>
<gene>
    <name evidence="1" type="ORF">O6H91_01G094300</name>
</gene>
<organism evidence="1 2">
    <name type="scientific">Diphasiastrum complanatum</name>
    <name type="common">Issler's clubmoss</name>
    <name type="synonym">Lycopodium complanatum</name>
    <dbReference type="NCBI Taxonomy" id="34168"/>
    <lineage>
        <taxon>Eukaryota</taxon>
        <taxon>Viridiplantae</taxon>
        <taxon>Streptophyta</taxon>
        <taxon>Embryophyta</taxon>
        <taxon>Tracheophyta</taxon>
        <taxon>Lycopodiopsida</taxon>
        <taxon>Lycopodiales</taxon>
        <taxon>Lycopodiaceae</taxon>
        <taxon>Lycopodioideae</taxon>
        <taxon>Diphasiastrum</taxon>
    </lineage>
</organism>
<accession>A0ACC2ETI4</accession>
<dbReference type="EMBL" id="CM055092">
    <property type="protein sequence ID" value="KAJ7569794.1"/>
    <property type="molecule type" value="Genomic_DNA"/>
</dbReference>
<protein>
    <submittedName>
        <fullName evidence="1">Uncharacterized protein</fullName>
    </submittedName>
</protein>
<dbReference type="Proteomes" id="UP001162992">
    <property type="component" value="Chromosome 1"/>
</dbReference>
<reference evidence="2" key="1">
    <citation type="journal article" date="2024" name="Proc. Natl. Acad. Sci. U.S.A.">
        <title>Extraordinary preservation of gene collinearity over three hundred million years revealed in homosporous lycophytes.</title>
        <authorList>
            <person name="Li C."/>
            <person name="Wickell D."/>
            <person name="Kuo L.Y."/>
            <person name="Chen X."/>
            <person name="Nie B."/>
            <person name="Liao X."/>
            <person name="Peng D."/>
            <person name="Ji J."/>
            <person name="Jenkins J."/>
            <person name="Williams M."/>
            <person name="Shu S."/>
            <person name="Plott C."/>
            <person name="Barry K."/>
            <person name="Rajasekar S."/>
            <person name="Grimwood J."/>
            <person name="Han X."/>
            <person name="Sun S."/>
            <person name="Hou Z."/>
            <person name="He W."/>
            <person name="Dai G."/>
            <person name="Sun C."/>
            <person name="Schmutz J."/>
            <person name="Leebens-Mack J.H."/>
            <person name="Li F.W."/>
            <person name="Wang L."/>
        </authorList>
    </citation>
    <scope>NUCLEOTIDE SEQUENCE [LARGE SCALE GENOMIC DNA]</scope>
    <source>
        <strain evidence="2">cv. PW_Plant_1</strain>
    </source>
</reference>
<comment type="caution">
    <text evidence="1">The sequence shown here is derived from an EMBL/GenBank/DDBJ whole genome shotgun (WGS) entry which is preliminary data.</text>
</comment>
<sequence length="224" mass="23800">MGEAVTDAAILRNAAAGNAHLTAVISHPGLHAGQFREGASLLRVITLVFAVIALVLLVTIKRTESMEVSLPGLSKPLYFGKSSSFVDIEALKFFSGSLAVVVGYSFFQTILSVVNLLTTESLLRSKAKAWFTFIADQAIAYLLASAVAVATEIAYLSKYGAPKVGWSGVCTELNHFCKVHGISLINSYLAALAIFASAAISAYHLFGLYAPVMPGPETQNELDI</sequence>
<evidence type="ECO:0000313" key="2">
    <source>
        <dbReference type="Proteomes" id="UP001162992"/>
    </source>
</evidence>
<name>A0ACC2ETI4_DIPCM</name>
<proteinExistence type="predicted"/>
<evidence type="ECO:0000313" key="1">
    <source>
        <dbReference type="EMBL" id="KAJ7569794.1"/>
    </source>
</evidence>